<evidence type="ECO:0000313" key="4">
    <source>
        <dbReference type="Proteomes" id="UP000325440"/>
    </source>
</evidence>
<dbReference type="InterPro" id="IPR051101">
    <property type="entry name" value="ZC3H12/N4BP1_RNase_Reg"/>
</dbReference>
<evidence type="ECO:0000313" key="3">
    <source>
        <dbReference type="EMBL" id="VVC43700.1"/>
    </source>
</evidence>
<keyword evidence="4" id="KW-1185">Reference proteome</keyword>
<protein>
    <submittedName>
        <fullName evidence="3">Ribonuclease Zc3h12a-like, NYN domain</fullName>
    </submittedName>
</protein>
<name>A0A5E4NKG7_9HEMI</name>
<dbReference type="GO" id="GO:0003729">
    <property type="term" value="F:mRNA binding"/>
    <property type="evidence" value="ECO:0007669"/>
    <property type="project" value="TreeGrafter"/>
</dbReference>
<gene>
    <name evidence="3" type="ORF">CINCED_3A022501</name>
</gene>
<sequence>MGKVGKKKNLKTVSFLKKNNSSRKQKKRRSKTFNRKNSVKKRVVMKAIKNSHNKKYKKKPIPNTNLNIDTEVIEIEDNSICVDTSSEISVIPNNNNTTIIDITDISDEVYDCHRIPSKIKTQNIKCDDVIDITDTTINENSQSIIECISSDDNDTETLECLKPTSVENKHIHLITISDDSDEEKIEQQPTIIKPTQFVSIKKSLESATDPINKLKKKYISPLPLRNRKKTKINEDLNFNFGAFIIDKQRIPDQLQNYIQIEKKRQPSLKKINLANRKLRPIAIDGLNIGYKHGGGGTFSPKGIELCVEFFTKRGHKDILAFLPEHRQGPPGSDMHTIINKLDKKGHICFTPSRKVQNKRMTCYDDRIILDYANKCGAVVISNDYYRDLYDENEEFKHIIENRQVMITFARDEILVPEDQYNHYNRQNGMNDIRCLSDILSFPA</sequence>
<dbReference type="GO" id="GO:0005634">
    <property type="term" value="C:nucleus"/>
    <property type="evidence" value="ECO:0007669"/>
    <property type="project" value="TreeGrafter"/>
</dbReference>
<feature type="region of interest" description="Disordered" evidence="1">
    <location>
        <begin position="1"/>
        <end position="37"/>
    </location>
</feature>
<dbReference type="OrthoDB" id="392925at2759"/>
<reference evidence="3 4" key="1">
    <citation type="submission" date="2019-08" db="EMBL/GenBank/DDBJ databases">
        <authorList>
            <person name="Alioto T."/>
            <person name="Alioto T."/>
            <person name="Gomez Garrido J."/>
        </authorList>
    </citation>
    <scope>NUCLEOTIDE SEQUENCE [LARGE SCALE GENOMIC DNA]</scope>
</reference>
<dbReference type="PANTHER" id="PTHR12876">
    <property type="entry name" value="N4BP1-RELATED"/>
    <property type="match status" value="1"/>
</dbReference>
<dbReference type="Gene3D" id="3.40.50.11980">
    <property type="match status" value="1"/>
</dbReference>
<dbReference type="FunFam" id="3.40.50.11980:FF:000001">
    <property type="entry name" value="ZC3H12A isoform 1"/>
    <property type="match status" value="1"/>
</dbReference>
<feature type="compositionally biased region" description="Basic residues" evidence="1">
    <location>
        <begin position="20"/>
        <end position="37"/>
    </location>
</feature>
<dbReference type="PANTHER" id="PTHR12876:SF35">
    <property type="entry name" value="LD08718P-RELATED"/>
    <property type="match status" value="1"/>
</dbReference>
<dbReference type="GO" id="GO:0004521">
    <property type="term" value="F:RNA endonuclease activity"/>
    <property type="evidence" value="ECO:0007669"/>
    <property type="project" value="TreeGrafter"/>
</dbReference>
<dbReference type="InterPro" id="IPR021869">
    <property type="entry name" value="RNase_Zc3h12_NYN"/>
</dbReference>
<dbReference type="GO" id="GO:0036464">
    <property type="term" value="C:cytoplasmic ribonucleoprotein granule"/>
    <property type="evidence" value="ECO:0007669"/>
    <property type="project" value="TreeGrafter"/>
</dbReference>
<proteinExistence type="predicted"/>
<dbReference type="CDD" id="cd18719">
    <property type="entry name" value="PIN_Zc3h12a-N4BP1-like"/>
    <property type="match status" value="1"/>
</dbReference>
<dbReference type="Proteomes" id="UP000325440">
    <property type="component" value="Unassembled WGS sequence"/>
</dbReference>
<feature type="compositionally biased region" description="Basic residues" evidence="1">
    <location>
        <begin position="1"/>
        <end position="10"/>
    </location>
</feature>
<organism evidence="3 4">
    <name type="scientific">Cinara cedri</name>
    <dbReference type="NCBI Taxonomy" id="506608"/>
    <lineage>
        <taxon>Eukaryota</taxon>
        <taxon>Metazoa</taxon>
        <taxon>Ecdysozoa</taxon>
        <taxon>Arthropoda</taxon>
        <taxon>Hexapoda</taxon>
        <taxon>Insecta</taxon>
        <taxon>Pterygota</taxon>
        <taxon>Neoptera</taxon>
        <taxon>Paraneoptera</taxon>
        <taxon>Hemiptera</taxon>
        <taxon>Sternorrhyncha</taxon>
        <taxon>Aphidomorpha</taxon>
        <taxon>Aphidoidea</taxon>
        <taxon>Aphididae</taxon>
        <taxon>Lachninae</taxon>
        <taxon>Cinara</taxon>
    </lineage>
</organism>
<dbReference type="AlphaFoldDB" id="A0A5E4NKG7"/>
<dbReference type="EMBL" id="CABPRJ010002371">
    <property type="protein sequence ID" value="VVC43700.1"/>
    <property type="molecule type" value="Genomic_DNA"/>
</dbReference>
<evidence type="ECO:0000256" key="1">
    <source>
        <dbReference type="SAM" id="MobiDB-lite"/>
    </source>
</evidence>
<accession>A0A5E4NKG7</accession>
<dbReference type="Pfam" id="PF11977">
    <property type="entry name" value="RNase_Zc3h12a"/>
    <property type="match status" value="1"/>
</dbReference>
<feature type="domain" description="RNase NYN" evidence="2">
    <location>
        <begin position="278"/>
        <end position="425"/>
    </location>
</feature>
<evidence type="ECO:0000259" key="2">
    <source>
        <dbReference type="Pfam" id="PF11977"/>
    </source>
</evidence>